<keyword evidence="2" id="KW-0732">Signal</keyword>
<dbReference type="InterPro" id="IPR021242">
    <property type="entry name" value="DUF2799"/>
</dbReference>
<dbReference type="RefSeq" id="WP_111739499.1">
    <property type="nucleotide sequence ID" value="NZ_LR698987.1"/>
</dbReference>
<reference evidence="3 4" key="1">
    <citation type="submission" date="2018-06" db="EMBL/GenBank/DDBJ databases">
        <authorList>
            <consortium name="Pathogen Informatics"/>
            <person name="Doyle S."/>
        </authorList>
    </citation>
    <scope>NUCLEOTIDE SEQUENCE [LARGE SCALE GENOMIC DNA]</scope>
    <source>
        <strain evidence="3 4">NCTC12151</strain>
    </source>
</reference>
<keyword evidence="3" id="KW-0449">Lipoprotein</keyword>
<organism evidence="3 4">
    <name type="scientific">Leminorella richardii</name>
    <dbReference type="NCBI Taxonomy" id="158841"/>
    <lineage>
        <taxon>Bacteria</taxon>
        <taxon>Pseudomonadati</taxon>
        <taxon>Pseudomonadota</taxon>
        <taxon>Gammaproteobacteria</taxon>
        <taxon>Enterobacterales</taxon>
        <taxon>Budviciaceae</taxon>
        <taxon>Leminorella</taxon>
    </lineage>
</organism>
<feature type="region of interest" description="Disordered" evidence="1">
    <location>
        <begin position="100"/>
        <end position="122"/>
    </location>
</feature>
<sequence>MKNITIILLAGWLVGCSAAASESAPADASETTERSSVWFDVGYKEAAEGSGVKDNASLSEWYGEAEVNRTAYLEGYAKGQAELCQEDKVTALAQEKKPFPASCDSVDSAESLRQAWQQHADH</sequence>
<dbReference type="KEGG" id="lri:NCTC12151_00920"/>
<dbReference type="Pfam" id="PF10973">
    <property type="entry name" value="DUF2799"/>
    <property type="match status" value="1"/>
</dbReference>
<dbReference type="OrthoDB" id="6433560at2"/>
<dbReference type="Proteomes" id="UP000249005">
    <property type="component" value="Chromosome 1"/>
</dbReference>
<gene>
    <name evidence="3" type="ORF">NCTC12151_00920</name>
</gene>
<name>A0A2X4UUZ2_9GAMM</name>
<evidence type="ECO:0000256" key="1">
    <source>
        <dbReference type="SAM" id="MobiDB-lite"/>
    </source>
</evidence>
<feature type="signal peptide" evidence="2">
    <location>
        <begin position="1"/>
        <end position="20"/>
    </location>
</feature>
<protein>
    <submittedName>
        <fullName evidence="3">Lipoprotein</fullName>
    </submittedName>
</protein>
<evidence type="ECO:0000313" key="3">
    <source>
        <dbReference type="EMBL" id="SQI36850.1"/>
    </source>
</evidence>
<dbReference type="PROSITE" id="PS51257">
    <property type="entry name" value="PROKAR_LIPOPROTEIN"/>
    <property type="match status" value="1"/>
</dbReference>
<feature type="chain" id="PRO_5016013645" evidence="2">
    <location>
        <begin position="21"/>
        <end position="122"/>
    </location>
</feature>
<evidence type="ECO:0000313" key="4">
    <source>
        <dbReference type="Proteomes" id="UP000249005"/>
    </source>
</evidence>
<evidence type="ECO:0000256" key="2">
    <source>
        <dbReference type="SAM" id="SignalP"/>
    </source>
</evidence>
<dbReference type="AlphaFoldDB" id="A0A2X4UUZ2"/>
<dbReference type="EMBL" id="LS483470">
    <property type="protein sequence ID" value="SQI36850.1"/>
    <property type="molecule type" value="Genomic_DNA"/>
</dbReference>
<accession>A0A2X4UUZ2</accession>
<keyword evidence="4" id="KW-1185">Reference proteome</keyword>
<proteinExistence type="predicted"/>